<accession>A0A1G9QLT8</accession>
<dbReference type="AlphaFoldDB" id="A0A1G9QLT8"/>
<dbReference type="InterPro" id="IPR011990">
    <property type="entry name" value="TPR-like_helical_dom_sf"/>
</dbReference>
<keyword evidence="1" id="KW-0812">Transmembrane</keyword>
<proteinExistence type="predicted"/>
<evidence type="ECO:0000313" key="2">
    <source>
        <dbReference type="EMBL" id="SDM11992.1"/>
    </source>
</evidence>
<feature type="transmembrane region" description="Helical" evidence="1">
    <location>
        <begin position="38"/>
        <end position="59"/>
    </location>
</feature>
<keyword evidence="1" id="KW-1133">Transmembrane helix</keyword>
<dbReference type="SUPFAM" id="SSF48452">
    <property type="entry name" value="TPR-like"/>
    <property type="match status" value="1"/>
</dbReference>
<dbReference type="OrthoDB" id="1451921at2"/>
<gene>
    <name evidence="2" type="ORF">SAMN05421823_110221</name>
</gene>
<evidence type="ECO:0000256" key="1">
    <source>
        <dbReference type="SAM" id="Phobius"/>
    </source>
</evidence>
<dbReference type="Gene3D" id="1.25.40.10">
    <property type="entry name" value="Tetratricopeptide repeat domain"/>
    <property type="match status" value="1"/>
</dbReference>
<dbReference type="STRING" id="1075417.SAMN05421823_110221"/>
<reference evidence="2 3" key="1">
    <citation type="submission" date="2016-10" db="EMBL/GenBank/DDBJ databases">
        <authorList>
            <person name="de Groot N.N."/>
        </authorList>
    </citation>
    <scope>NUCLEOTIDE SEQUENCE [LARGE SCALE GENOMIC DNA]</scope>
    <source>
        <strain evidence="2 3">DSM 25186</strain>
    </source>
</reference>
<sequence length="198" mass="22370">MNSADQSKTSRPVSAAISARSTAFASLPDPPVRQHNRWFYGLSLAIGLLLLGTLGYFFLINPVSRTELFDQYYDPYPNIVATHNDDSLAQALQWYTDQQYPKAVTYLKQMVKRAPENDTLQFYLGSTYLAAGQLSKASDTFQAALLTSGSEFVDPMRWYLALAYLGQEQWPEAQRTLESLTQYNNLYSKQAKELLDAL</sequence>
<protein>
    <submittedName>
        <fullName evidence="2">Tetratricopeptide repeat-containing protein</fullName>
    </submittedName>
</protein>
<organism evidence="2 3">
    <name type="scientific">Catalinimonas alkaloidigena</name>
    <dbReference type="NCBI Taxonomy" id="1075417"/>
    <lineage>
        <taxon>Bacteria</taxon>
        <taxon>Pseudomonadati</taxon>
        <taxon>Bacteroidota</taxon>
        <taxon>Cytophagia</taxon>
        <taxon>Cytophagales</taxon>
        <taxon>Catalimonadaceae</taxon>
        <taxon>Catalinimonas</taxon>
    </lineage>
</organism>
<name>A0A1G9QLT8_9BACT</name>
<dbReference type="Pfam" id="PF14559">
    <property type="entry name" value="TPR_19"/>
    <property type="match status" value="1"/>
</dbReference>
<dbReference type="EMBL" id="FNFO01000010">
    <property type="protein sequence ID" value="SDM11992.1"/>
    <property type="molecule type" value="Genomic_DNA"/>
</dbReference>
<keyword evidence="3" id="KW-1185">Reference proteome</keyword>
<dbReference type="Proteomes" id="UP000198510">
    <property type="component" value="Unassembled WGS sequence"/>
</dbReference>
<evidence type="ECO:0000313" key="3">
    <source>
        <dbReference type="Proteomes" id="UP000198510"/>
    </source>
</evidence>
<keyword evidence="1" id="KW-0472">Membrane</keyword>